<gene>
    <name evidence="1" type="ORF">GCM10023217_07600</name>
</gene>
<evidence type="ECO:0000313" key="2">
    <source>
        <dbReference type="Proteomes" id="UP001500822"/>
    </source>
</evidence>
<comment type="caution">
    <text evidence="1">The sequence shown here is derived from an EMBL/GenBank/DDBJ whole genome shotgun (WGS) entry which is preliminary data.</text>
</comment>
<evidence type="ECO:0000313" key="1">
    <source>
        <dbReference type="EMBL" id="GAA4741765.1"/>
    </source>
</evidence>
<dbReference type="RefSeq" id="WP_345312499.1">
    <property type="nucleotide sequence ID" value="NZ_BAABIE010000003.1"/>
</dbReference>
<keyword evidence="2" id="KW-1185">Reference proteome</keyword>
<dbReference type="EMBL" id="BAABIE010000003">
    <property type="protein sequence ID" value="GAA4741765.1"/>
    <property type="molecule type" value="Genomic_DNA"/>
</dbReference>
<organism evidence="1 2">
    <name type="scientific">Gordonia alkaliphila</name>
    <dbReference type="NCBI Taxonomy" id="1053547"/>
    <lineage>
        <taxon>Bacteria</taxon>
        <taxon>Bacillati</taxon>
        <taxon>Actinomycetota</taxon>
        <taxon>Actinomycetes</taxon>
        <taxon>Mycobacteriales</taxon>
        <taxon>Gordoniaceae</taxon>
        <taxon>Gordonia</taxon>
    </lineage>
</organism>
<sequence length="124" mass="13114">MNEVTHITGQGTADAGYSIRIHRAGRDVIQRRDQLEALTEGQRTIVARRLKGLGGKSLPKVDSAAVWRALDALEAFQSDPTALVMTAGLDPEELRARSFAAVLNAVGRDGLAAAPAAWAPKAVA</sequence>
<dbReference type="Proteomes" id="UP001500822">
    <property type="component" value="Unassembled WGS sequence"/>
</dbReference>
<name>A0ABP8YY23_9ACTN</name>
<proteinExistence type="predicted"/>
<reference evidence="2" key="1">
    <citation type="journal article" date="2019" name="Int. J. Syst. Evol. Microbiol.">
        <title>The Global Catalogue of Microorganisms (GCM) 10K type strain sequencing project: providing services to taxonomists for standard genome sequencing and annotation.</title>
        <authorList>
            <consortium name="The Broad Institute Genomics Platform"/>
            <consortium name="The Broad Institute Genome Sequencing Center for Infectious Disease"/>
            <person name="Wu L."/>
            <person name="Ma J."/>
        </authorList>
    </citation>
    <scope>NUCLEOTIDE SEQUENCE [LARGE SCALE GENOMIC DNA]</scope>
    <source>
        <strain evidence="2">JCM 18077</strain>
    </source>
</reference>
<accession>A0ABP8YY23</accession>
<protein>
    <submittedName>
        <fullName evidence="1">Uncharacterized protein</fullName>
    </submittedName>
</protein>